<comment type="caution">
    <text evidence="1">The sequence shown here is derived from an EMBL/GenBank/DDBJ whole genome shotgun (WGS) entry which is preliminary data.</text>
</comment>
<dbReference type="AlphaFoldDB" id="A0A6V7W673"/>
<protein>
    <submittedName>
        <fullName evidence="1">Uncharacterized protein</fullName>
    </submittedName>
</protein>
<evidence type="ECO:0000313" key="2">
    <source>
        <dbReference type="Proteomes" id="UP000580250"/>
    </source>
</evidence>
<dbReference type="Proteomes" id="UP000580250">
    <property type="component" value="Unassembled WGS sequence"/>
</dbReference>
<organism evidence="1 2">
    <name type="scientific">Meloidogyne enterolobii</name>
    <name type="common">Root-knot nematode worm</name>
    <name type="synonym">Meloidogyne mayaguensis</name>
    <dbReference type="NCBI Taxonomy" id="390850"/>
    <lineage>
        <taxon>Eukaryota</taxon>
        <taxon>Metazoa</taxon>
        <taxon>Ecdysozoa</taxon>
        <taxon>Nematoda</taxon>
        <taxon>Chromadorea</taxon>
        <taxon>Rhabditida</taxon>
        <taxon>Tylenchina</taxon>
        <taxon>Tylenchomorpha</taxon>
        <taxon>Tylenchoidea</taxon>
        <taxon>Meloidogynidae</taxon>
        <taxon>Meloidogyninae</taxon>
        <taxon>Meloidogyne</taxon>
    </lineage>
</organism>
<gene>
    <name evidence="1" type="ORF">MENT_LOCUS34774</name>
</gene>
<accession>A0A6V7W673</accession>
<sequence>MFEEKFLLISPLCYKEQLNFIIFPIQFHVFLFKIKKKLNHKSLQIVMAT</sequence>
<evidence type="ECO:0000313" key="1">
    <source>
        <dbReference type="EMBL" id="CAD2182554.1"/>
    </source>
</evidence>
<reference evidence="1 2" key="1">
    <citation type="submission" date="2020-08" db="EMBL/GenBank/DDBJ databases">
        <authorList>
            <person name="Koutsovoulos G."/>
            <person name="Danchin GJ E."/>
        </authorList>
    </citation>
    <scope>NUCLEOTIDE SEQUENCE [LARGE SCALE GENOMIC DNA]</scope>
</reference>
<dbReference type="EMBL" id="CAJEWN010000435">
    <property type="protein sequence ID" value="CAD2182554.1"/>
    <property type="molecule type" value="Genomic_DNA"/>
</dbReference>
<name>A0A6V7W673_MELEN</name>
<proteinExistence type="predicted"/>